<reference evidence="4" key="1">
    <citation type="journal article" date="2020" name="Stud. Mycol.">
        <title>101 Dothideomycetes genomes: A test case for predicting lifestyles and emergence of pathogens.</title>
        <authorList>
            <person name="Haridas S."/>
            <person name="Albert R."/>
            <person name="Binder M."/>
            <person name="Bloem J."/>
            <person name="LaButti K."/>
            <person name="Salamov A."/>
            <person name="Andreopoulos B."/>
            <person name="Baker S."/>
            <person name="Barry K."/>
            <person name="Bills G."/>
            <person name="Bluhm B."/>
            <person name="Cannon C."/>
            <person name="Castanera R."/>
            <person name="Culley D."/>
            <person name="Daum C."/>
            <person name="Ezra D."/>
            <person name="Gonzalez J."/>
            <person name="Henrissat B."/>
            <person name="Kuo A."/>
            <person name="Liang C."/>
            <person name="Lipzen A."/>
            <person name="Lutzoni F."/>
            <person name="Magnuson J."/>
            <person name="Mondo S."/>
            <person name="Nolan M."/>
            <person name="Ohm R."/>
            <person name="Pangilinan J."/>
            <person name="Park H.-J."/>
            <person name="Ramirez L."/>
            <person name="Alfaro M."/>
            <person name="Sun H."/>
            <person name="Tritt A."/>
            <person name="Yoshinaga Y."/>
            <person name="Zwiers L.-H."/>
            <person name="Turgeon B."/>
            <person name="Goodwin S."/>
            <person name="Spatafora J."/>
            <person name="Crous P."/>
            <person name="Grigoriev I."/>
        </authorList>
    </citation>
    <scope>NUCLEOTIDE SEQUENCE [LARGE SCALE GENOMIC DNA]</scope>
    <source>
        <strain evidence="4">CBS 304.66</strain>
    </source>
</reference>
<dbReference type="EMBL" id="ML986758">
    <property type="protein sequence ID" value="KAF2258542.1"/>
    <property type="molecule type" value="Genomic_DNA"/>
</dbReference>
<evidence type="ECO:0000313" key="3">
    <source>
        <dbReference type="EMBL" id="KAF2258542.1"/>
    </source>
</evidence>
<feature type="region of interest" description="Disordered" evidence="2">
    <location>
        <begin position="14"/>
        <end position="55"/>
    </location>
</feature>
<keyword evidence="1" id="KW-0175">Coiled coil</keyword>
<gene>
    <name evidence="3" type="ORF">CC78DRAFT_621735</name>
</gene>
<evidence type="ECO:0000313" key="4">
    <source>
        <dbReference type="Proteomes" id="UP000800093"/>
    </source>
</evidence>
<dbReference type="Proteomes" id="UP000800093">
    <property type="component" value="Unassembled WGS sequence"/>
</dbReference>
<organism evidence="3 4">
    <name type="scientific">Lojkania enalia</name>
    <dbReference type="NCBI Taxonomy" id="147567"/>
    <lineage>
        <taxon>Eukaryota</taxon>
        <taxon>Fungi</taxon>
        <taxon>Dikarya</taxon>
        <taxon>Ascomycota</taxon>
        <taxon>Pezizomycotina</taxon>
        <taxon>Dothideomycetes</taxon>
        <taxon>Pleosporomycetidae</taxon>
        <taxon>Pleosporales</taxon>
        <taxon>Pleosporales incertae sedis</taxon>
        <taxon>Lojkania</taxon>
    </lineage>
</organism>
<protein>
    <submittedName>
        <fullName evidence="3">Uncharacterized protein</fullName>
    </submittedName>
</protein>
<dbReference type="OrthoDB" id="3914584at2759"/>
<feature type="coiled-coil region" evidence="1">
    <location>
        <begin position="107"/>
        <end position="134"/>
    </location>
</feature>
<proteinExistence type="predicted"/>
<keyword evidence="4" id="KW-1185">Reference proteome</keyword>
<accession>A0A9P4JZH3</accession>
<comment type="caution">
    <text evidence="3">The sequence shown here is derived from an EMBL/GenBank/DDBJ whole genome shotgun (WGS) entry which is preliminary data.</text>
</comment>
<dbReference type="AlphaFoldDB" id="A0A9P4JZH3"/>
<feature type="compositionally biased region" description="Basic and acidic residues" evidence="2">
    <location>
        <begin position="17"/>
        <end position="30"/>
    </location>
</feature>
<name>A0A9P4JZH3_9PLEO</name>
<sequence length="456" mass="52829">MSLEGYHSIAQIVRSSTPEEVRRVTKEELVRNSLSIPDPPSQFPRTSTDHARRSRDNLQPQLHNAYEPSAEFEDSEVWSDGPSELSDEVHARGLSEENHGVDPFLDESELSVRITELQRELRLVNERLNQTKTQLALEQSKRPVQYDDRYFEDQVLELRHQIRDWTEEFFRNSGGYVTELAKNRFRHITLDWAAYLDDERWRPRLIQARLWDSLQQHIFDAYSEKWSGYLFAGQGGKYPLDQIFAQSTRVGSPASRKAHREWTALTYNILFPGKGEDIDPAPYMQEDFEKRVRQLRGGIWRKLKGYINGDATGKQKKRAFSDLKHIMQTAIYLSLDAKKHTADLLLSFEEDSRGLRFDPHRMVEVVERNSNEYVGLIVSPPLYKEKDSPEGNLERRLLLKAEQFHLFTLYPPGNYLRRTDGISPEIEPEGLAALDLSPSIFRDVEHFWGGLPGASA</sequence>
<evidence type="ECO:0000256" key="2">
    <source>
        <dbReference type="SAM" id="MobiDB-lite"/>
    </source>
</evidence>
<evidence type="ECO:0000256" key="1">
    <source>
        <dbReference type="SAM" id="Coils"/>
    </source>
</evidence>